<sequence>MWRPLARRASLYRLIGAPRLLSTVLHPQVTRHQSSSPPLTSIQSASHFSLFSRISHFHQDSRFFSSSSAESHEEPPTESLISGGNELAAGFDFNAPNVFDESSKHEFENEGSFLDGPVGVFDDSVNGLEKVENLLSLLQSSGKGFLESDLDEMDLVLYDEFILKVLGNPCICGENLIGFFKWVLKKLEFKSSKVMLDALVRAVCVENQKREVYDLWDLVNEINEKEKGVVSTKSLNAIITEFSKLGNGKAAFDVFNKFEEFGCDLNADTYYLTIEALCKSSFTNWASSVCKKMLSADKLPDSKKLGNLIYYLCKGGLIKDAHLVYTYAKDKKINPPILSVKYLICSLSRIEMADKITKEEINKELDRETVLLALEMLSEYTDETRKHAIKPFAGVIKKLCWIQDVDRAKKLLLEMIERGPPPGNTVFNCVINGFTKNGNPEEAVSVMWLMEKRGLIPDVYTYSVVMSYYARNGEVERASAIFDEAKKNHPKLSPVMFHKLVRGFCKIEQYDKAVSLLREMKAYGVNASHDEYNKLIKSLCFKVLDWETAEKLEEEMKTNGVLLNNRTRALINAVKELKEGESEKMLALL</sequence>
<evidence type="ECO:0000313" key="5">
    <source>
        <dbReference type="Proteomes" id="UP001632038"/>
    </source>
</evidence>
<protein>
    <recommendedName>
        <fullName evidence="6">Pentatricopeptide repeat-containing protein</fullName>
    </recommendedName>
</protein>
<evidence type="ECO:0000256" key="3">
    <source>
        <dbReference type="PROSITE-ProRule" id="PRU00708"/>
    </source>
</evidence>
<evidence type="ECO:0000313" key="4">
    <source>
        <dbReference type="EMBL" id="KAL3638856.1"/>
    </source>
</evidence>
<dbReference type="PANTHER" id="PTHR47939">
    <property type="entry name" value="MEMBRANE-ASSOCIATED SALT-INDUCIBLE PROTEIN-LIKE"/>
    <property type="match status" value="1"/>
</dbReference>
<feature type="repeat" description="PPR" evidence="3">
    <location>
        <begin position="528"/>
        <end position="563"/>
    </location>
</feature>
<evidence type="ECO:0000256" key="1">
    <source>
        <dbReference type="ARBA" id="ARBA00007626"/>
    </source>
</evidence>
<dbReference type="PANTHER" id="PTHR47939:SF10">
    <property type="entry name" value="PENTACOTRIPEPTIDE-REPEAT REGION OF PRORP DOMAIN-CONTAINING PROTEIN"/>
    <property type="match status" value="1"/>
</dbReference>
<feature type="repeat" description="PPR" evidence="3">
    <location>
        <begin position="493"/>
        <end position="527"/>
    </location>
</feature>
<name>A0ABD3D960_9LAMI</name>
<dbReference type="Pfam" id="PF01535">
    <property type="entry name" value="PPR"/>
    <property type="match status" value="2"/>
</dbReference>
<comment type="caution">
    <text evidence="4">The sequence shown here is derived from an EMBL/GenBank/DDBJ whole genome shotgun (WGS) entry which is preliminary data.</text>
</comment>
<dbReference type="InterPro" id="IPR011990">
    <property type="entry name" value="TPR-like_helical_dom_sf"/>
</dbReference>
<dbReference type="PROSITE" id="PS51375">
    <property type="entry name" value="PPR"/>
    <property type="match status" value="4"/>
</dbReference>
<dbReference type="Pfam" id="PF13041">
    <property type="entry name" value="PPR_2"/>
    <property type="match status" value="1"/>
</dbReference>
<dbReference type="InterPro" id="IPR050667">
    <property type="entry name" value="PPR-containing_protein"/>
</dbReference>
<keyword evidence="5" id="KW-1185">Reference proteome</keyword>
<dbReference type="Proteomes" id="UP001632038">
    <property type="component" value="Unassembled WGS sequence"/>
</dbReference>
<proteinExistence type="inferred from homology"/>
<dbReference type="EMBL" id="JAVIJP010000018">
    <property type="protein sequence ID" value="KAL3638856.1"/>
    <property type="molecule type" value="Genomic_DNA"/>
</dbReference>
<evidence type="ECO:0008006" key="6">
    <source>
        <dbReference type="Google" id="ProtNLM"/>
    </source>
</evidence>
<dbReference type="InterPro" id="IPR002885">
    <property type="entry name" value="PPR_rpt"/>
</dbReference>
<organism evidence="4 5">
    <name type="scientific">Castilleja foliolosa</name>
    <dbReference type="NCBI Taxonomy" id="1961234"/>
    <lineage>
        <taxon>Eukaryota</taxon>
        <taxon>Viridiplantae</taxon>
        <taxon>Streptophyta</taxon>
        <taxon>Embryophyta</taxon>
        <taxon>Tracheophyta</taxon>
        <taxon>Spermatophyta</taxon>
        <taxon>Magnoliopsida</taxon>
        <taxon>eudicotyledons</taxon>
        <taxon>Gunneridae</taxon>
        <taxon>Pentapetalae</taxon>
        <taxon>asterids</taxon>
        <taxon>lamiids</taxon>
        <taxon>Lamiales</taxon>
        <taxon>Orobanchaceae</taxon>
        <taxon>Pedicularideae</taxon>
        <taxon>Castillejinae</taxon>
        <taxon>Castilleja</taxon>
    </lineage>
</organism>
<reference evidence="5" key="1">
    <citation type="journal article" date="2024" name="IScience">
        <title>Strigolactones Initiate the Formation of Haustorium-like Structures in Castilleja.</title>
        <authorList>
            <person name="Buerger M."/>
            <person name="Peterson D."/>
            <person name="Chory J."/>
        </authorList>
    </citation>
    <scope>NUCLEOTIDE SEQUENCE [LARGE SCALE GENOMIC DNA]</scope>
</reference>
<evidence type="ECO:0000256" key="2">
    <source>
        <dbReference type="ARBA" id="ARBA00022737"/>
    </source>
</evidence>
<dbReference type="NCBIfam" id="TIGR00756">
    <property type="entry name" value="PPR"/>
    <property type="match status" value="3"/>
</dbReference>
<feature type="repeat" description="PPR" evidence="3">
    <location>
        <begin position="423"/>
        <end position="457"/>
    </location>
</feature>
<dbReference type="Gene3D" id="1.25.40.10">
    <property type="entry name" value="Tetratricopeptide repeat domain"/>
    <property type="match status" value="3"/>
</dbReference>
<feature type="repeat" description="PPR" evidence="3">
    <location>
        <begin position="458"/>
        <end position="492"/>
    </location>
</feature>
<dbReference type="AlphaFoldDB" id="A0ABD3D960"/>
<keyword evidence="2" id="KW-0677">Repeat</keyword>
<comment type="similarity">
    <text evidence="1">Belongs to the PPR family. P subfamily.</text>
</comment>
<accession>A0ABD3D960</accession>
<gene>
    <name evidence="4" type="ORF">CASFOL_016763</name>
</gene>